<proteinExistence type="inferred from homology"/>
<dbReference type="InterPro" id="IPR036282">
    <property type="entry name" value="Glutathione-S-Trfase_C_sf"/>
</dbReference>
<gene>
    <name evidence="5" type="ORF">RB653_010260</name>
</gene>
<dbReference type="InterPro" id="IPR040079">
    <property type="entry name" value="Glutathione_S-Trfase"/>
</dbReference>
<dbReference type="Gene3D" id="1.20.1050.10">
    <property type="match status" value="1"/>
</dbReference>
<dbReference type="Pfam" id="PF02798">
    <property type="entry name" value="GST_N"/>
    <property type="match status" value="1"/>
</dbReference>
<evidence type="ECO:0008006" key="7">
    <source>
        <dbReference type="Google" id="ProtNLM"/>
    </source>
</evidence>
<sequence length="259" mass="29890">MTQIKSDYIFFTNGTPNTYKVKLILLELEKEYGITFESRNIDISKKENYSEEFTKINPNKKVPAIVDQTGEKPLIVFESVSILIYLSQKYNIFLPNFKTNPNENSDVITWAVWQAANLGPAFGQYFHFSFYSPTVQEYSLHRFNNEAQRILRLLDDRLSVSPYIGGKEYSIADIASAGWLLYLNHAPIFKATKERFPHLFKWLDLINQRDAVKQVNQNILEGFKNFNPTGIRSLFTNDPELINAKAPVGIESVVLKYDQ</sequence>
<name>A0AAN7TSV0_9MYCE</name>
<dbReference type="PANTHER" id="PTHR44051:SF16">
    <property type="entry name" value="GLUTATHIONE S-TRANSFERASE-RELATED"/>
    <property type="match status" value="1"/>
</dbReference>
<dbReference type="PROSITE" id="PS50405">
    <property type="entry name" value="GST_CTER"/>
    <property type="match status" value="1"/>
</dbReference>
<dbReference type="EMBL" id="JAVFKY010000006">
    <property type="protein sequence ID" value="KAK5575005.1"/>
    <property type="molecule type" value="Genomic_DNA"/>
</dbReference>
<dbReference type="CDD" id="cd03048">
    <property type="entry name" value="GST_N_Ure2p_like"/>
    <property type="match status" value="1"/>
</dbReference>
<evidence type="ECO:0000256" key="1">
    <source>
        <dbReference type="ARBA" id="ARBA00007409"/>
    </source>
</evidence>
<feature type="domain" description="GST C-terminal" evidence="4">
    <location>
        <begin position="100"/>
        <end position="231"/>
    </location>
</feature>
<dbReference type="Gene3D" id="3.40.30.10">
    <property type="entry name" value="Glutaredoxin"/>
    <property type="match status" value="1"/>
</dbReference>
<evidence type="ECO:0000259" key="3">
    <source>
        <dbReference type="PROSITE" id="PS50404"/>
    </source>
</evidence>
<dbReference type="SUPFAM" id="SSF52833">
    <property type="entry name" value="Thioredoxin-like"/>
    <property type="match status" value="1"/>
</dbReference>
<feature type="domain" description="GST N-terminal" evidence="3">
    <location>
        <begin position="5"/>
        <end position="94"/>
    </location>
</feature>
<dbReference type="Pfam" id="PF00043">
    <property type="entry name" value="GST_C"/>
    <property type="match status" value="1"/>
</dbReference>
<dbReference type="SFLD" id="SFLDS00019">
    <property type="entry name" value="Glutathione_Transferase_(cytos"/>
    <property type="match status" value="1"/>
</dbReference>
<dbReference type="AlphaFoldDB" id="A0AAN7TSV0"/>
<comment type="similarity">
    <text evidence="1 2">Belongs to the GST superfamily.</text>
</comment>
<dbReference type="InterPro" id="IPR004045">
    <property type="entry name" value="Glutathione_S-Trfase_N"/>
</dbReference>
<dbReference type="Proteomes" id="UP001344447">
    <property type="component" value="Unassembled WGS sequence"/>
</dbReference>
<organism evidence="5 6">
    <name type="scientific">Dictyostelium firmibasis</name>
    <dbReference type="NCBI Taxonomy" id="79012"/>
    <lineage>
        <taxon>Eukaryota</taxon>
        <taxon>Amoebozoa</taxon>
        <taxon>Evosea</taxon>
        <taxon>Eumycetozoa</taxon>
        <taxon>Dictyostelia</taxon>
        <taxon>Dictyosteliales</taxon>
        <taxon>Dictyosteliaceae</taxon>
        <taxon>Dictyostelium</taxon>
    </lineage>
</organism>
<protein>
    <recommendedName>
        <fullName evidence="7">Glutathione S-transferase</fullName>
    </recommendedName>
</protein>
<comment type="caution">
    <text evidence="5">The sequence shown here is derived from an EMBL/GenBank/DDBJ whole genome shotgun (WGS) entry which is preliminary data.</text>
</comment>
<evidence type="ECO:0000313" key="6">
    <source>
        <dbReference type="Proteomes" id="UP001344447"/>
    </source>
</evidence>
<dbReference type="InterPro" id="IPR004046">
    <property type="entry name" value="GST_C"/>
</dbReference>
<evidence type="ECO:0000313" key="5">
    <source>
        <dbReference type="EMBL" id="KAK5575005.1"/>
    </source>
</evidence>
<dbReference type="SFLD" id="SFLDG01151">
    <property type="entry name" value="Main.2:_Nu-like"/>
    <property type="match status" value="1"/>
</dbReference>
<dbReference type="InterPro" id="IPR036249">
    <property type="entry name" value="Thioredoxin-like_sf"/>
</dbReference>
<dbReference type="CDD" id="cd03178">
    <property type="entry name" value="GST_C_Ure2p_like"/>
    <property type="match status" value="1"/>
</dbReference>
<evidence type="ECO:0000259" key="4">
    <source>
        <dbReference type="PROSITE" id="PS50405"/>
    </source>
</evidence>
<reference evidence="5 6" key="1">
    <citation type="submission" date="2023-11" db="EMBL/GenBank/DDBJ databases">
        <title>Dfirmibasis_genome.</title>
        <authorList>
            <person name="Edelbroek B."/>
            <person name="Kjellin J."/>
            <person name="Jerlstrom-Hultqvist J."/>
            <person name="Soderbom F."/>
        </authorList>
    </citation>
    <scope>NUCLEOTIDE SEQUENCE [LARGE SCALE GENOMIC DNA]</scope>
    <source>
        <strain evidence="5 6">TNS-C-14</strain>
    </source>
</reference>
<dbReference type="PANTHER" id="PTHR44051">
    <property type="entry name" value="GLUTATHIONE S-TRANSFERASE-RELATED"/>
    <property type="match status" value="1"/>
</dbReference>
<keyword evidence="6" id="KW-1185">Reference proteome</keyword>
<accession>A0AAN7TSV0</accession>
<dbReference type="SFLD" id="SFLDG00358">
    <property type="entry name" value="Main_(cytGST)"/>
    <property type="match status" value="1"/>
</dbReference>
<dbReference type="PROSITE" id="PS50404">
    <property type="entry name" value="GST_NTER"/>
    <property type="match status" value="1"/>
</dbReference>
<dbReference type="InterPro" id="IPR010987">
    <property type="entry name" value="Glutathione-S-Trfase_C-like"/>
</dbReference>
<evidence type="ECO:0000256" key="2">
    <source>
        <dbReference type="RuleBase" id="RU003494"/>
    </source>
</evidence>
<dbReference type="SUPFAM" id="SSF47616">
    <property type="entry name" value="GST C-terminal domain-like"/>
    <property type="match status" value="1"/>
</dbReference>